<gene>
    <name evidence="5" type="ORF">KR51_00035890</name>
</gene>
<dbReference type="CDD" id="cd13566">
    <property type="entry name" value="PBP2_phosphate"/>
    <property type="match status" value="1"/>
</dbReference>
<organism evidence="5 6">
    <name type="scientific">Rubidibacter lacunae KORDI 51-2</name>
    <dbReference type="NCBI Taxonomy" id="582515"/>
    <lineage>
        <taxon>Bacteria</taxon>
        <taxon>Bacillati</taxon>
        <taxon>Cyanobacteriota</taxon>
        <taxon>Cyanophyceae</taxon>
        <taxon>Oscillatoriophycideae</taxon>
        <taxon>Chroococcales</taxon>
        <taxon>Aphanothecaceae</taxon>
        <taxon>Rubidibacter</taxon>
    </lineage>
</organism>
<dbReference type="EMBL" id="ASSJ01000083">
    <property type="protein sequence ID" value="ERN39988.1"/>
    <property type="molecule type" value="Genomic_DNA"/>
</dbReference>
<evidence type="ECO:0000313" key="6">
    <source>
        <dbReference type="Proteomes" id="UP000016960"/>
    </source>
</evidence>
<reference evidence="5 6" key="1">
    <citation type="submission" date="2013-05" db="EMBL/GenBank/DDBJ databases">
        <title>Draft genome sequence of Rubidibacter lacunae KORDI 51-2.</title>
        <authorList>
            <person name="Choi D.H."/>
            <person name="Noh J.H."/>
            <person name="Kwon K.-K."/>
            <person name="Lee J.-H."/>
            <person name="Ryu J.-Y."/>
        </authorList>
    </citation>
    <scope>NUCLEOTIDE SEQUENCE [LARGE SCALE GENOMIC DNA]</scope>
    <source>
        <strain evidence="5 6">KORDI 51-2</strain>
    </source>
</reference>
<keyword evidence="3" id="KW-1133">Transmembrane helix</keyword>
<evidence type="ECO:0000259" key="4">
    <source>
        <dbReference type="Pfam" id="PF12849"/>
    </source>
</evidence>
<dbReference type="Pfam" id="PF12849">
    <property type="entry name" value="PBP_like_2"/>
    <property type="match status" value="1"/>
</dbReference>
<dbReference type="Gene3D" id="3.40.190.10">
    <property type="entry name" value="Periplasmic binding protein-like II"/>
    <property type="match status" value="2"/>
</dbReference>
<keyword evidence="3" id="KW-0472">Membrane</keyword>
<feature type="region of interest" description="Disordered" evidence="2">
    <location>
        <begin position="33"/>
        <end position="91"/>
    </location>
</feature>
<accession>U5D5P3</accession>
<keyword evidence="3" id="KW-0812">Transmembrane</keyword>
<dbReference type="PANTHER" id="PTHR30570">
    <property type="entry name" value="PERIPLASMIC PHOSPHATE BINDING COMPONENT OF PHOSPHATE ABC TRANSPORTER"/>
    <property type="match status" value="1"/>
</dbReference>
<feature type="transmembrane region" description="Helical" evidence="3">
    <location>
        <begin position="12"/>
        <end position="30"/>
    </location>
</feature>
<proteinExistence type="predicted"/>
<evidence type="ECO:0000313" key="5">
    <source>
        <dbReference type="EMBL" id="ERN39988.1"/>
    </source>
</evidence>
<keyword evidence="1" id="KW-0732">Signal</keyword>
<dbReference type="PROSITE" id="PS51257">
    <property type="entry name" value="PROKAR_LIPOPROTEIN"/>
    <property type="match status" value="1"/>
</dbReference>
<dbReference type="PANTHER" id="PTHR30570:SF1">
    <property type="entry name" value="PHOSPHATE-BINDING PROTEIN PSTS"/>
    <property type="match status" value="1"/>
</dbReference>
<dbReference type="SUPFAM" id="SSF53850">
    <property type="entry name" value="Periplasmic binding protein-like II"/>
    <property type="match status" value="1"/>
</dbReference>
<comment type="caution">
    <text evidence="5">The sequence shown here is derived from an EMBL/GenBank/DDBJ whole genome shotgun (WGS) entry which is preliminary data.</text>
</comment>
<feature type="compositionally biased region" description="Low complexity" evidence="2">
    <location>
        <begin position="65"/>
        <end position="84"/>
    </location>
</feature>
<feature type="domain" description="PBP" evidence="4">
    <location>
        <begin position="79"/>
        <end position="352"/>
    </location>
</feature>
<dbReference type="PATRIC" id="fig|582515.4.peg.4032"/>
<dbReference type="InterPro" id="IPR024370">
    <property type="entry name" value="PBP_domain"/>
</dbReference>
<protein>
    <submittedName>
        <fullName evidence="5">ABC-type phosphate transport system, periplasmic component</fullName>
    </submittedName>
</protein>
<dbReference type="AlphaFoldDB" id="U5D5P3"/>
<dbReference type="RefSeq" id="WP_022609212.1">
    <property type="nucleotide sequence ID" value="NZ_ASSJ01000083.1"/>
</dbReference>
<dbReference type="InParanoid" id="U5D5P3"/>
<dbReference type="Proteomes" id="UP000016960">
    <property type="component" value="Unassembled WGS sequence"/>
</dbReference>
<evidence type="ECO:0000256" key="2">
    <source>
        <dbReference type="SAM" id="MobiDB-lite"/>
    </source>
</evidence>
<keyword evidence="6" id="KW-1185">Reference proteome</keyword>
<dbReference type="eggNOG" id="COG0226">
    <property type="taxonomic scope" value="Bacteria"/>
</dbReference>
<dbReference type="STRING" id="582515.KR51_00035890"/>
<name>U5D5P3_9CHRO</name>
<evidence type="ECO:0000256" key="3">
    <source>
        <dbReference type="SAM" id="Phobius"/>
    </source>
</evidence>
<sequence>MARRTNETIPLLVALVVTAACLGGGGWWLLQQQKQPQASGPSGSAASGQPTTNSSASSPLPPQIAASNPTPSAPSSLPAAADPPQGTFNYGGSTTWAPIRAEVDPTLLASTADFQLRYVDPVSGSPGSGRGIQMLLDGQLSFSQSSRGLKVEEIQTAEAKGYRLKEVAVALDAIAIAVNPALDIPGLTVSQLKDIYTGKITNWDRVGGPDLTIAPYTRDLADGGTVEFFVSNILEDAPFGSTVETVYSTTPGLRAVADNPGGIYYASAPEVVPQCAVKTIAIGRTADRLVSLHREPRIDPAQCPAQRNAINIPALAEGTYPFSRRLFVIVKMDGGPDQQAGQAYADLLLSPEGQKAIADAGFVPIR</sequence>
<evidence type="ECO:0000256" key="1">
    <source>
        <dbReference type="ARBA" id="ARBA00022729"/>
    </source>
</evidence>
<dbReference type="InterPro" id="IPR050811">
    <property type="entry name" value="Phosphate_ABC_transporter"/>
</dbReference>
<feature type="compositionally biased region" description="Low complexity" evidence="2">
    <location>
        <begin position="33"/>
        <end position="50"/>
    </location>
</feature>
<dbReference type="OrthoDB" id="506979at2"/>